<organism evidence="2">
    <name type="scientific">Marinobacter nauticus</name>
    <name type="common">Marinobacter hydrocarbonoclasticus</name>
    <name type="synonym">Marinobacter aquaeolei</name>
    <dbReference type="NCBI Taxonomy" id="2743"/>
    <lineage>
        <taxon>Bacteria</taxon>
        <taxon>Pseudomonadati</taxon>
        <taxon>Pseudomonadota</taxon>
        <taxon>Gammaproteobacteria</taxon>
        <taxon>Pseudomonadales</taxon>
        <taxon>Marinobacteraceae</taxon>
        <taxon>Marinobacter</taxon>
    </lineage>
</organism>
<proteinExistence type="predicted"/>
<protein>
    <recommendedName>
        <fullName evidence="1">RES domain-containing protein</fullName>
    </recommendedName>
</protein>
<gene>
    <name evidence="2" type="ORF">YBY_19270</name>
</gene>
<feature type="domain" description="RES" evidence="1">
    <location>
        <begin position="68"/>
        <end position="218"/>
    </location>
</feature>
<evidence type="ECO:0000259" key="1">
    <source>
        <dbReference type="SMART" id="SM00953"/>
    </source>
</evidence>
<dbReference type="SMART" id="SM00953">
    <property type="entry name" value="RES"/>
    <property type="match status" value="1"/>
</dbReference>
<name>A0A455WF17_MARNT</name>
<dbReference type="EMBL" id="AP019537">
    <property type="protein sequence ID" value="BBJ04078.1"/>
    <property type="molecule type" value="Genomic_DNA"/>
</dbReference>
<sequence>MNYRERIKGTLGSLQGQLFRVVESQEDIATTRIVDNMQEQARLEQLLDASKPRIPEQASKLHYLLATPFRYPPLKYGSRFGRSFEPSLFYGAMSIPTALAETAFYRFVFTSHVSEPFKRPLTTLHTVFTARFRSSRGVRLQATEWQDLQKTLTDPVSYRESQALGSDLRHCGAEAFQFLSARALQAGLYQLPWQTGSGMDGLNVALFSPRALRDTAPRSYHKLIVATSDQQVSMSLTLADGSKQVHNFGREAFLVEGVIPQPAL</sequence>
<dbReference type="AlphaFoldDB" id="A0A455WF17"/>
<evidence type="ECO:0000313" key="2">
    <source>
        <dbReference type="EMBL" id="BBJ04078.1"/>
    </source>
</evidence>
<dbReference type="InterPro" id="IPR014914">
    <property type="entry name" value="RES_dom"/>
</dbReference>
<accession>A0A455WF17</accession>
<reference evidence="2" key="1">
    <citation type="submission" date="2019-03" db="EMBL/GenBank/DDBJ databases">
        <title>Whole genome analysis of nitrate-reducing bacteria Marinobacter hydrocarbonoclasticus YB03.</title>
        <authorList>
            <person name="Azam A.H."/>
            <person name="Yuk S.R."/>
            <person name="Kamarisima K."/>
            <person name="Miyanaga K."/>
            <person name="Tanji Y."/>
        </authorList>
    </citation>
    <scope>NUCLEOTIDE SEQUENCE</scope>
    <source>
        <strain evidence="2">YB03</strain>
    </source>
</reference>
<dbReference type="Pfam" id="PF08808">
    <property type="entry name" value="RES"/>
    <property type="match status" value="1"/>
</dbReference>